<reference evidence="1 2" key="1">
    <citation type="journal article" date="2016" name="Nat. Commun.">
        <title>Thousands of microbial genomes shed light on interconnected biogeochemical processes in an aquifer system.</title>
        <authorList>
            <person name="Anantharaman K."/>
            <person name="Brown C.T."/>
            <person name="Hug L.A."/>
            <person name="Sharon I."/>
            <person name="Castelle C.J."/>
            <person name="Probst A.J."/>
            <person name="Thomas B.C."/>
            <person name="Singh A."/>
            <person name="Wilkins M.J."/>
            <person name="Karaoz U."/>
            <person name="Brodie E.L."/>
            <person name="Williams K.H."/>
            <person name="Hubbard S.S."/>
            <person name="Banfield J.F."/>
        </authorList>
    </citation>
    <scope>NUCLEOTIDE SEQUENCE [LARGE SCALE GENOMIC DNA]</scope>
</reference>
<dbReference type="AlphaFoldDB" id="A0A1G1XA82"/>
<sequence length="221" mass="24548">MASRGGKAAMKALKFLVENGVVSQSDLIQALFASGMSEKQQVLFAWHFLPNEGSKQMSVVLGEEYWSSYPIAGVGLIVVHDDPAKGPHVLTLQEERGKTELKKIKGSRSFPMETCKEGECVFESLGRLIEEELPGMRELVVEPNPAGLFEVVDGVWLLVWWATMHEPALPIIDPCMDVSDFRWEPLTALVNGYPNLRHGALEPLVARKNGQRVVRDPFAVH</sequence>
<organism evidence="1 2">
    <name type="scientific">Candidatus Andersenbacteria bacterium RIFCSPHIGHO2_12_FULL_45_11b</name>
    <dbReference type="NCBI Taxonomy" id="1797282"/>
    <lineage>
        <taxon>Bacteria</taxon>
        <taxon>Candidatus Anderseniibacteriota</taxon>
    </lineage>
</organism>
<proteinExistence type="predicted"/>
<accession>A0A1G1XA82</accession>
<evidence type="ECO:0000313" key="2">
    <source>
        <dbReference type="Proteomes" id="UP000177941"/>
    </source>
</evidence>
<name>A0A1G1XA82_9BACT</name>
<gene>
    <name evidence="1" type="ORF">A3E36_03795</name>
</gene>
<dbReference type="Proteomes" id="UP000177941">
    <property type="component" value="Unassembled WGS sequence"/>
</dbReference>
<protein>
    <recommendedName>
        <fullName evidence="3">Nudix hydrolase domain-containing protein</fullName>
    </recommendedName>
</protein>
<evidence type="ECO:0008006" key="3">
    <source>
        <dbReference type="Google" id="ProtNLM"/>
    </source>
</evidence>
<comment type="caution">
    <text evidence="1">The sequence shown here is derived from an EMBL/GenBank/DDBJ whole genome shotgun (WGS) entry which is preliminary data.</text>
</comment>
<dbReference type="EMBL" id="MHHS01000029">
    <property type="protein sequence ID" value="OGY36786.1"/>
    <property type="molecule type" value="Genomic_DNA"/>
</dbReference>
<evidence type="ECO:0000313" key="1">
    <source>
        <dbReference type="EMBL" id="OGY36786.1"/>
    </source>
</evidence>